<dbReference type="SMART" id="SM00448">
    <property type="entry name" value="REC"/>
    <property type="match status" value="1"/>
</dbReference>
<dbReference type="OrthoDB" id="659223at2"/>
<dbReference type="SUPFAM" id="SSF52172">
    <property type="entry name" value="CheY-like"/>
    <property type="match status" value="1"/>
</dbReference>
<dbReference type="AlphaFoldDB" id="A0A1G9Q7D9"/>
<feature type="modified residue" description="4-aspartylphosphate" evidence="1">
    <location>
        <position position="59"/>
    </location>
</feature>
<dbReference type="PROSITE" id="PS50110">
    <property type="entry name" value="RESPONSE_REGULATORY"/>
    <property type="match status" value="1"/>
</dbReference>
<keyword evidence="1" id="KW-0597">Phosphoprotein</keyword>
<keyword evidence="4" id="KW-1185">Reference proteome</keyword>
<dbReference type="GO" id="GO:0000160">
    <property type="term" value="P:phosphorelay signal transduction system"/>
    <property type="evidence" value="ECO:0007669"/>
    <property type="project" value="InterPro"/>
</dbReference>
<accession>A0A1G9Q7D9</accession>
<dbReference type="EMBL" id="FNHH01000005">
    <property type="protein sequence ID" value="SDM06863.1"/>
    <property type="molecule type" value="Genomic_DNA"/>
</dbReference>
<evidence type="ECO:0000313" key="3">
    <source>
        <dbReference type="EMBL" id="SDM06863.1"/>
    </source>
</evidence>
<dbReference type="Proteomes" id="UP000199226">
    <property type="component" value="Unassembled WGS sequence"/>
</dbReference>
<evidence type="ECO:0000259" key="2">
    <source>
        <dbReference type="PROSITE" id="PS50110"/>
    </source>
</evidence>
<dbReference type="InterPro" id="IPR001789">
    <property type="entry name" value="Sig_transdc_resp-reg_receiver"/>
</dbReference>
<gene>
    <name evidence="3" type="ORF">SAMN05421813_105150</name>
</gene>
<sequence>MFNKVLIAEDHESSNISIRKALEDFGVLSNDYVYYCDDALTRISHAIRSGKPYDLLITDLSFDEDDTPQKISSGTELIKAVKEFQPDIKILVFSAESKPATIDNLFKELSIDAFVRKARRDVTELKLALEAIFNKKTYLSTELRRSIQLSNTYEFKEYDIVLITSLSKGMLQKDIPGYLEKKQIKPYGLSSVEKRLNYIKEALNFTKNEQLIAFCKDIGVI</sequence>
<proteinExistence type="predicted"/>
<protein>
    <submittedName>
        <fullName evidence="3">DNA-binding response regulator, NarL/FixJ family, contains REC and HTH domains</fullName>
    </submittedName>
</protein>
<evidence type="ECO:0000313" key="4">
    <source>
        <dbReference type="Proteomes" id="UP000199226"/>
    </source>
</evidence>
<dbReference type="RefSeq" id="WP_090701571.1">
    <property type="nucleotide sequence ID" value="NZ_FNHH01000005.1"/>
</dbReference>
<reference evidence="4" key="1">
    <citation type="submission" date="2016-10" db="EMBL/GenBank/DDBJ databases">
        <authorList>
            <person name="Varghese N."/>
            <person name="Submissions S."/>
        </authorList>
    </citation>
    <scope>NUCLEOTIDE SEQUENCE [LARGE SCALE GENOMIC DNA]</scope>
    <source>
        <strain evidence="4">DSM 24536</strain>
    </source>
</reference>
<name>A0A1G9Q7D9_9SPHI</name>
<dbReference type="InterPro" id="IPR011006">
    <property type="entry name" value="CheY-like_superfamily"/>
</dbReference>
<dbReference type="Gene3D" id="3.40.50.2300">
    <property type="match status" value="1"/>
</dbReference>
<feature type="domain" description="Response regulatory" evidence="2">
    <location>
        <begin position="4"/>
        <end position="132"/>
    </location>
</feature>
<keyword evidence="3" id="KW-0238">DNA-binding</keyword>
<organism evidence="3 4">
    <name type="scientific">Daejeonella rubra</name>
    <dbReference type="NCBI Taxonomy" id="990371"/>
    <lineage>
        <taxon>Bacteria</taxon>
        <taxon>Pseudomonadati</taxon>
        <taxon>Bacteroidota</taxon>
        <taxon>Sphingobacteriia</taxon>
        <taxon>Sphingobacteriales</taxon>
        <taxon>Sphingobacteriaceae</taxon>
        <taxon>Daejeonella</taxon>
    </lineage>
</organism>
<dbReference type="Pfam" id="PF00072">
    <property type="entry name" value="Response_reg"/>
    <property type="match status" value="1"/>
</dbReference>
<dbReference type="GO" id="GO:0003677">
    <property type="term" value="F:DNA binding"/>
    <property type="evidence" value="ECO:0007669"/>
    <property type="project" value="UniProtKB-KW"/>
</dbReference>
<dbReference type="STRING" id="990371.SAMN05421813_105150"/>
<evidence type="ECO:0000256" key="1">
    <source>
        <dbReference type="PROSITE-ProRule" id="PRU00169"/>
    </source>
</evidence>